<dbReference type="PROSITE" id="PS50011">
    <property type="entry name" value="PROTEIN_KINASE_DOM"/>
    <property type="match status" value="1"/>
</dbReference>
<dbReference type="GO" id="GO:0004672">
    <property type="term" value="F:protein kinase activity"/>
    <property type="evidence" value="ECO:0007669"/>
    <property type="project" value="InterPro"/>
</dbReference>
<dbReference type="InterPro" id="IPR050167">
    <property type="entry name" value="Ser_Thr_protein_kinase"/>
</dbReference>
<protein>
    <recommendedName>
        <fullName evidence="2">Protein kinase domain-containing protein</fullName>
    </recommendedName>
</protein>
<feature type="region of interest" description="Disordered" evidence="1">
    <location>
        <begin position="93"/>
        <end position="116"/>
    </location>
</feature>
<evidence type="ECO:0000313" key="3">
    <source>
        <dbReference type="EMBL" id="CAD8716671.1"/>
    </source>
</evidence>
<reference evidence="3" key="1">
    <citation type="submission" date="2021-01" db="EMBL/GenBank/DDBJ databases">
        <authorList>
            <person name="Corre E."/>
            <person name="Pelletier E."/>
            <person name="Niang G."/>
            <person name="Scheremetjew M."/>
            <person name="Finn R."/>
            <person name="Kale V."/>
            <person name="Holt S."/>
            <person name="Cochrane G."/>
            <person name="Meng A."/>
            <person name="Brown T."/>
            <person name="Cohen L."/>
        </authorList>
    </citation>
    <scope>NUCLEOTIDE SEQUENCE</scope>
    <source>
        <strain evidence="3">SL-175</strain>
    </source>
</reference>
<organism evidence="3">
    <name type="scientific">Mantoniella antarctica</name>
    <dbReference type="NCBI Taxonomy" id="81844"/>
    <lineage>
        <taxon>Eukaryota</taxon>
        <taxon>Viridiplantae</taxon>
        <taxon>Chlorophyta</taxon>
        <taxon>Mamiellophyceae</taxon>
        <taxon>Mamiellales</taxon>
        <taxon>Mamiellaceae</taxon>
        <taxon>Mantoniella</taxon>
    </lineage>
</organism>
<dbReference type="PANTHER" id="PTHR23257:SF959">
    <property type="entry name" value="BAH DOMAIN-CONTAINING PROTEIN"/>
    <property type="match status" value="1"/>
</dbReference>
<evidence type="ECO:0000259" key="2">
    <source>
        <dbReference type="PROSITE" id="PS50011"/>
    </source>
</evidence>
<sequence length="500" mass="54796">MIDASASLRLDLSFGGFLHFLNFLVEEPSHFYARGGARLSTREEGGRGNGAKGRGRWRAMDDPDSEESEDEMNQRVAAAKIGWAARVANQEQEKLERQMGPNNMAPPADSSLSPETGDELARCGILLTDGCLGYNRHHWVRPGVVWSTGEKVAVKLYNDNTVLYSGMPNKPAKRSPSHEDAAAAYAREMNIVAGMDMEHPHLMRILSWSAEPGRWVCCELFDANLFAYMRNVRPWSAQAHLFTQILVPIVSAVGFLHSKNYVHKDISPHHVMFLNDLSRVVLSGHKLSKTFKSQTTFLSSAKRGEIHWMDPNCYSSNTCYAFESDVYSLGVILGELLTGDLPYNGDSHGCVTGQQISGEAPFHLSAAVLAKWPRLCAVFRRCTLIRTCGQLDDCDSAKYVGGGRPGGPGASGYNLKQLQRPSADEMTSALLEATEEDVAGALEGRNHEAAGYDAAEYEGEGADAMDVDDGQSEPVSHSLVIDTVHNSHNLGRSYKNCVVQ</sequence>
<evidence type="ECO:0000256" key="1">
    <source>
        <dbReference type="SAM" id="MobiDB-lite"/>
    </source>
</evidence>
<dbReference type="SUPFAM" id="SSF56112">
    <property type="entry name" value="Protein kinase-like (PK-like)"/>
    <property type="match status" value="1"/>
</dbReference>
<proteinExistence type="predicted"/>
<feature type="domain" description="Protein kinase" evidence="2">
    <location>
        <begin position="126"/>
        <end position="450"/>
    </location>
</feature>
<dbReference type="EMBL" id="HBFC01029172">
    <property type="protein sequence ID" value="CAD8716671.1"/>
    <property type="molecule type" value="Transcribed_RNA"/>
</dbReference>
<dbReference type="AlphaFoldDB" id="A0A7S0SUJ3"/>
<dbReference type="GO" id="GO:0005524">
    <property type="term" value="F:ATP binding"/>
    <property type="evidence" value="ECO:0007669"/>
    <property type="project" value="InterPro"/>
</dbReference>
<accession>A0A7S0SUJ3</accession>
<dbReference type="InterPro" id="IPR000719">
    <property type="entry name" value="Prot_kinase_dom"/>
</dbReference>
<dbReference type="InterPro" id="IPR011009">
    <property type="entry name" value="Kinase-like_dom_sf"/>
</dbReference>
<dbReference type="Gene3D" id="1.10.510.10">
    <property type="entry name" value="Transferase(Phosphotransferase) domain 1"/>
    <property type="match status" value="1"/>
</dbReference>
<gene>
    <name evidence="3" type="ORF">MANT1106_LOCUS17394</name>
</gene>
<name>A0A7S0SUJ3_9CHLO</name>
<dbReference type="Pfam" id="PF00069">
    <property type="entry name" value="Pkinase"/>
    <property type="match status" value="1"/>
</dbReference>
<dbReference type="PANTHER" id="PTHR23257">
    <property type="entry name" value="SERINE-THREONINE PROTEIN KINASE"/>
    <property type="match status" value="1"/>
</dbReference>
<feature type="region of interest" description="Disordered" evidence="1">
    <location>
        <begin position="40"/>
        <end position="70"/>
    </location>
</feature>